<evidence type="ECO:0000259" key="13">
    <source>
        <dbReference type="Pfam" id="PF07479"/>
    </source>
</evidence>
<dbReference type="PANTHER" id="PTHR11728:SF1">
    <property type="entry name" value="GLYCEROL-3-PHOSPHATE DEHYDROGENASE [NAD(+)] 2, CHLOROPLASTIC"/>
    <property type="match status" value="1"/>
</dbReference>
<evidence type="ECO:0000313" key="15">
    <source>
        <dbReference type="Proteomes" id="UP000064893"/>
    </source>
</evidence>
<dbReference type="InterPro" id="IPR008927">
    <property type="entry name" value="6-PGluconate_DH-like_C_sf"/>
</dbReference>
<dbReference type="InterPro" id="IPR011128">
    <property type="entry name" value="G3P_DH_NAD-dep_N"/>
</dbReference>
<feature type="domain" description="Glycerol-3-phosphate dehydrogenase NAD-dependent C-terminal" evidence="13">
    <location>
        <begin position="181"/>
        <end position="320"/>
    </location>
</feature>
<evidence type="ECO:0000256" key="5">
    <source>
        <dbReference type="ARBA" id="ARBA00023209"/>
    </source>
</evidence>
<dbReference type="PATRIC" id="fig|1307839.3.peg.1218"/>
<name>A0A0S2HXH4_9BACT</name>
<feature type="active site" description="Proton acceptor" evidence="7">
    <location>
        <position position="192"/>
    </location>
</feature>
<dbReference type="GO" id="GO:0141153">
    <property type="term" value="F:glycerol-3-phosphate dehydrogenase (NADP+) activity"/>
    <property type="evidence" value="ECO:0007669"/>
    <property type="project" value="RHEA"/>
</dbReference>
<dbReference type="Pfam" id="PF01210">
    <property type="entry name" value="NAD_Gly3P_dh_N"/>
    <property type="match status" value="1"/>
</dbReference>
<evidence type="ECO:0000256" key="1">
    <source>
        <dbReference type="ARBA" id="ARBA00011009"/>
    </source>
</evidence>
<dbReference type="GO" id="GO:0005829">
    <property type="term" value="C:cytosol"/>
    <property type="evidence" value="ECO:0007669"/>
    <property type="project" value="TreeGrafter"/>
</dbReference>
<feature type="binding site" evidence="8">
    <location>
        <begin position="256"/>
        <end position="257"/>
    </location>
    <ligand>
        <name>substrate</name>
    </ligand>
</feature>
<dbReference type="EC" id="1.1.1.94" evidence="11"/>
<keyword evidence="4" id="KW-0443">Lipid metabolism</keyword>
<evidence type="ECO:0000256" key="7">
    <source>
        <dbReference type="PIRSR" id="PIRSR000114-1"/>
    </source>
</evidence>
<dbReference type="Gene3D" id="1.10.1040.10">
    <property type="entry name" value="N-(1-d-carboxylethyl)-l-norvaline Dehydrogenase, domain 2"/>
    <property type="match status" value="1"/>
</dbReference>
<feature type="binding site" evidence="9">
    <location>
        <position position="141"/>
    </location>
    <ligand>
        <name>NAD(+)</name>
        <dbReference type="ChEBI" id="CHEBI:57540"/>
    </ligand>
</feature>
<dbReference type="PIRSF" id="PIRSF000114">
    <property type="entry name" value="Glycerol-3-P_dh"/>
    <property type="match status" value="1"/>
</dbReference>
<dbReference type="AlphaFoldDB" id="A0A0S2HXH4"/>
<dbReference type="SUPFAM" id="SSF51735">
    <property type="entry name" value="NAD(P)-binding Rossmann-fold domains"/>
    <property type="match status" value="1"/>
</dbReference>
<dbReference type="KEGG" id="blq:L21SP5_01134"/>
<evidence type="ECO:0000256" key="11">
    <source>
        <dbReference type="RuleBase" id="RU000439"/>
    </source>
</evidence>
<dbReference type="Proteomes" id="UP000064893">
    <property type="component" value="Chromosome"/>
</dbReference>
<feature type="binding site" evidence="9">
    <location>
        <position position="85"/>
    </location>
    <ligand>
        <name>NAD(+)</name>
        <dbReference type="ChEBI" id="CHEBI:57540"/>
    </ligand>
</feature>
<dbReference type="Gene3D" id="3.40.50.720">
    <property type="entry name" value="NAD(P)-binding Rossmann-like Domain"/>
    <property type="match status" value="1"/>
</dbReference>
<dbReference type="GO" id="GO:0008654">
    <property type="term" value="P:phospholipid biosynthetic process"/>
    <property type="evidence" value="ECO:0007669"/>
    <property type="project" value="UniProtKB-KW"/>
</dbReference>
<dbReference type="Pfam" id="PF07479">
    <property type="entry name" value="NAD_Gly3P_dh_C"/>
    <property type="match status" value="1"/>
</dbReference>
<feature type="binding site" evidence="9">
    <location>
        <position position="256"/>
    </location>
    <ligand>
        <name>NAD(+)</name>
        <dbReference type="ChEBI" id="CHEBI:57540"/>
    </ligand>
</feature>
<protein>
    <recommendedName>
        <fullName evidence="11">Glycerol-3-phosphate dehydrogenase</fullName>
        <ecNumber evidence="11">1.1.1.94</ecNumber>
    </recommendedName>
</protein>
<evidence type="ECO:0000259" key="12">
    <source>
        <dbReference type="Pfam" id="PF01210"/>
    </source>
</evidence>
<reference evidence="14 15" key="1">
    <citation type="submission" date="2015-11" db="EMBL/GenBank/DDBJ databases">
        <title>Description and complete genome sequence of a novel strain predominating in hypersaline microbial mats and representing a new family of the Bacteriodetes phylum.</title>
        <authorList>
            <person name="Spring S."/>
            <person name="Bunk B."/>
            <person name="Sproer C."/>
            <person name="Klenk H.-P."/>
        </authorList>
    </citation>
    <scope>NUCLEOTIDE SEQUENCE [LARGE SCALE GENOMIC DNA]</scope>
    <source>
        <strain evidence="14 15">L21-Spi-D4</strain>
    </source>
</reference>
<evidence type="ECO:0000256" key="2">
    <source>
        <dbReference type="ARBA" id="ARBA00022516"/>
    </source>
</evidence>
<dbReference type="STRING" id="1307839.L21SP5_01134"/>
<dbReference type="RefSeq" id="WP_237214955.1">
    <property type="nucleotide sequence ID" value="NZ_CP013118.1"/>
</dbReference>
<keyword evidence="9 10" id="KW-0520">NAD</keyword>
<dbReference type="PROSITE" id="PS00957">
    <property type="entry name" value="NAD_G3PDH"/>
    <property type="match status" value="1"/>
</dbReference>
<dbReference type="PRINTS" id="PR00077">
    <property type="entry name" value="GPDHDRGNASE"/>
</dbReference>
<dbReference type="InterPro" id="IPR006168">
    <property type="entry name" value="G3P_DH_NAD-dep"/>
</dbReference>
<dbReference type="EMBL" id="CP013118">
    <property type="protein sequence ID" value="ALO14793.1"/>
    <property type="molecule type" value="Genomic_DNA"/>
</dbReference>
<dbReference type="GO" id="GO:0046168">
    <property type="term" value="P:glycerol-3-phosphate catabolic process"/>
    <property type="evidence" value="ECO:0007669"/>
    <property type="project" value="InterPro"/>
</dbReference>
<feature type="binding site" evidence="9">
    <location>
        <begin position="9"/>
        <end position="14"/>
    </location>
    <ligand>
        <name>NAD(+)</name>
        <dbReference type="ChEBI" id="CHEBI:57540"/>
    </ligand>
</feature>
<evidence type="ECO:0000256" key="4">
    <source>
        <dbReference type="ARBA" id="ARBA00023098"/>
    </source>
</evidence>
<gene>
    <name evidence="14" type="primary">gpsA</name>
    <name evidence="14" type="ORF">L21SP5_01134</name>
</gene>
<comment type="similarity">
    <text evidence="1 10">Belongs to the NAD-dependent glycerol-3-phosphate dehydrogenase family.</text>
</comment>
<sequence length="329" mass="36641">MKTTIGVIGSGSWGTALVNLLTQNGYHVNWFVQSQEIREHVYEYGHNPHYLSSASLNMSRLRVTIKIDDLIEASSIIILVVPSAFLHSVLSKSTYPLKDKKVVSAVKGIIPESNEIVADYLFREFNVPREHFAMIAGPSHAEEVSSEKLTYLTVASEHVDLAKELKLLLKNHHINVKISHDIVGTEFAAVAKNVYAIAAGIYHGLGYGDNFQAVLVCNATQEMREFMSKVCRVNADIIESAYLGDLLVTMYSQYSRNRNFGVMIGKGYSVKYARMEMLQIAEGYYGAKGLAHFMEKLNIDMPIAEAVFNVLYEGQNASNVFSELSNELS</sequence>
<keyword evidence="15" id="KW-1185">Reference proteome</keyword>
<dbReference type="GO" id="GO:0005975">
    <property type="term" value="P:carbohydrate metabolic process"/>
    <property type="evidence" value="ECO:0007669"/>
    <property type="project" value="InterPro"/>
</dbReference>
<dbReference type="InterPro" id="IPR013328">
    <property type="entry name" value="6PGD_dom2"/>
</dbReference>
<keyword evidence="5" id="KW-0594">Phospholipid biosynthesis</keyword>
<proteinExistence type="inferred from homology"/>
<evidence type="ECO:0000256" key="3">
    <source>
        <dbReference type="ARBA" id="ARBA00023002"/>
    </source>
</evidence>
<evidence type="ECO:0000313" key="14">
    <source>
        <dbReference type="EMBL" id="ALO14793.1"/>
    </source>
</evidence>
<evidence type="ECO:0000256" key="6">
    <source>
        <dbReference type="ARBA" id="ARBA00023264"/>
    </source>
</evidence>
<feature type="domain" description="Glycerol-3-phosphate dehydrogenase NAD-dependent N-terminal" evidence="12">
    <location>
        <begin position="5"/>
        <end position="160"/>
    </location>
</feature>
<feature type="binding site" evidence="8">
    <location>
        <position position="107"/>
    </location>
    <ligand>
        <name>substrate</name>
    </ligand>
</feature>
<organism evidence="14 15">
    <name type="scientific">Salinivirga cyanobacteriivorans</name>
    <dbReference type="NCBI Taxonomy" id="1307839"/>
    <lineage>
        <taxon>Bacteria</taxon>
        <taxon>Pseudomonadati</taxon>
        <taxon>Bacteroidota</taxon>
        <taxon>Bacteroidia</taxon>
        <taxon>Bacteroidales</taxon>
        <taxon>Salinivirgaceae</taxon>
        <taxon>Salinivirga</taxon>
    </lineage>
</organism>
<evidence type="ECO:0000256" key="10">
    <source>
        <dbReference type="RuleBase" id="RU000437"/>
    </source>
</evidence>
<keyword evidence="6" id="KW-1208">Phospholipid metabolism</keyword>
<dbReference type="PANTHER" id="PTHR11728">
    <property type="entry name" value="GLYCEROL-3-PHOSPHATE DEHYDROGENASE"/>
    <property type="match status" value="1"/>
</dbReference>
<dbReference type="GO" id="GO:0051287">
    <property type="term" value="F:NAD binding"/>
    <property type="evidence" value="ECO:0007669"/>
    <property type="project" value="InterPro"/>
</dbReference>
<keyword evidence="3 10" id="KW-0560">Oxidoreductase</keyword>
<accession>A0A0S2HXH4</accession>
<evidence type="ECO:0000256" key="9">
    <source>
        <dbReference type="PIRSR" id="PIRSR000114-3"/>
    </source>
</evidence>
<comment type="catalytic activity">
    <reaction evidence="11">
        <text>sn-glycerol 3-phosphate + NADP(+) = dihydroxyacetone phosphate + NADPH + H(+)</text>
        <dbReference type="Rhea" id="RHEA:11096"/>
        <dbReference type="ChEBI" id="CHEBI:15378"/>
        <dbReference type="ChEBI" id="CHEBI:57597"/>
        <dbReference type="ChEBI" id="CHEBI:57642"/>
        <dbReference type="ChEBI" id="CHEBI:57783"/>
        <dbReference type="ChEBI" id="CHEBI:58349"/>
        <dbReference type="EC" id="1.1.1.94"/>
    </reaction>
</comment>
<dbReference type="InterPro" id="IPR006109">
    <property type="entry name" value="G3P_DH_NAD-dep_C"/>
</dbReference>
<dbReference type="SUPFAM" id="SSF48179">
    <property type="entry name" value="6-phosphogluconate dehydrogenase C-terminal domain-like"/>
    <property type="match status" value="1"/>
</dbReference>
<keyword evidence="2" id="KW-0444">Lipid biosynthesis</keyword>
<dbReference type="InterPro" id="IPR036291">
    <property type="entry name" value="NAD(P)-bd_dom_sf"/>
</dbReference>
<evidence type="ECO:0000256" key="8">
    <source>
        <dbReference type="PIRSR" id="PIRSR000114-2"/>
    </source>
</evidence>